<evidence type="ECO:0000256" key="3">
    <source>
        <dbReference type="SAM" id="SignalP"/>
    </source>
</evidence>
<feature type="domain" description="VWFA" evidence="4">
    <location>
        <begin position="33"/>
        <end position="216"/>
    </location>
</feature>
<name>A0A1I0CX82_9GAMM</name>
<feature type="compositionally biased region" description="Acidic residues" evidence="1">
    <location>
        <begin position="629"/>
        <end position="652"/>
    </location>
</feature>
<gene>
    <name evidence="5" type="ORF">SAMN04487962_10639</name>
</gene>
<dbReference type="InterPro" id="IPR036465">
    <property type="entry name" value="vWFA_dom_sf"/>
</dbReference>
<accession>A0A1I0CX82</accession>
<keyword evidence="6" id="KW-1185">Reference proteome</keyword>
<feature type="signal peptide" evidence="3">
    <location>
        <begin position="1"/>
        <end position="23"/>
    </location>
</feature>
<dbReference type="SUPFAM" id="SSF53300">
    <property type="entry name" value="vWA-like"/>
    <property type="match status" value="1"/>
</dbReference>
<dbReference type="AlphaFoldDB" id="A0A1I0CX82"/>
<dbReference type="EMBL" id="FOHZ01000006">
    <property type="protein sequence ID" value="SET24460.1"/>
    <property type="molecule type" value="Genomic_DNA"/>
</dbReference>
<evidence type="ECO:0000313" key="5">
    <source>
        <dbReference type="EMBL" id="SET24460.1"/>
    </source>
</evidence>
<feature type="chain" id="PRO_5011526060" evidence="3">
    <location>
        <begin position="24"/>
        <end position="720"/>
    </location>
</feature>
<dbReference type="RefSeq" id="WP_091850277.1">
    <property type="nucleotide sequence ID" value="NZ_FOHZ01000006.1"/>
</dbReference>
<dbReference type="CDD" id="cd00198">
    <property type="entry name" value="vWFA"/>
    <property type="match status" value="1"/>
</dbReference>
<evidence type="ECO:0000256" key="2">
    <source>
        <dbReference type="SAM" id="Phobius"/>
    </source>
</evidence>
<dbReference type="OrthoDB" id="798937at2"/>
<keyword evidence="2" id="KW-1133">Transmembrane helix</keyword>
<reference evidence="6" key="1">
    <citation type="submission" date="2016-10" db="EMBL/GenBank/DDBJ databases">
        <authorList>
            <person name="Varghese N."/>
            <person name="Submissions S."/>
        </authorList>
    </citation>
    <scope>NUCLEOTIDE SEQUENCE [LARGE SCALE GENOMIC DNA]</scope>
    <source>
        <strain evidence="6">CGMCC 1.6489</strain>
    </source>
</reference>
<protein>
    <submittedName>
        <fullName evidence="5">TIGR03503 family protein</fullName>
    </submittedName>
</protein>
<proteinExistence type="predicted"/>
<dbReference type="Pfam" id="PF00092">
    <property type="entry name" value="VWA"/>
    <property type="match status" value="1"/>
</dbReference>
<keyword evidence="3" id="KW-0732">Signal</keyword>
<feature type="compositionally biased region" description="Acidic residues" evidence="1">
    <location>
        <begin position="664"/>
        <end position="704"/>
    </location>
</feature>
<feature type="region of interest" description="Disordered" evidence="1">
    <location>
        <begin position="527"/>
        <end position="720"/>
    </location>
</feature>
<organism evidence="5 6">
    <name type="scientific">Marinobacter segnicrescens</name>
    <dbReference type="NCBI Taxonomy" id="430453"/>
    <lineage>
        <taxon>Bacteria</taxon>
        <taxon>Pseudomonadati</taxon>
        <taxon>Pseudomonadota</taxon>
        <taxon>Gammaproteobacteria</taxon>
        <taxon>Pseudomonadales</taxon>
        <taxon>Marinobacteraceae</taxon>
        <taxon>Marinobacter</taxon>
    </lineage>
</organism>
<keyword evidence="2" id="KW-0472">Membrane</keyword>
<dbReference type="PROSITE" id="PS50234">
    <property type="entry name" value="VWFA"/>
    <property type="match status" value="1"/>
</dbReference>
<dbReference type="InterPro" id="IPR002035">
    <property type="entry name" value="VWF_A"/>
</dbReference>
<dbReference type="Proteomes" id="UP000198762">
    <property type="component" value="Unassembled WGS sequence"/>
</dbReference>
<feature type="compositionally biased region" description="Basic and acidic residues" evidence="1">
    <location>
        <begin position="653"/>
        <end position="663"/>
    </location>
</feature>
<keyword evidence="2" id="KW-0812">Transmembrane</keyword>
<feature type="compositionally biased region" description="Basic and acidic residues" evidence="1">
    <location>
        <begin position="705"/>
        <end position="720"/>
    </location>
</feature>
<evidence type="ECO:0000313" key="6">
    <source>
        <dbReference type="Proteomes" id="UP000198762"/>
    </source>
</evidence>
<dbReference type="SMART" id="SM00327">
    <property type="entry name" value="VWA"/>
    <property type="match status" value="1"/>
</dbReference>
<evidence type="ECO:0000259" key="4">
    <source>
        <dbReference type="PROSITE" id="PS50234"/>
    </source>
</evidence>
<feature type="transmembrane region" description="Helical" evidence="2">
    <location>
        <begin position="495"/>
        <end position="517"/>
    </location>
</feature>
<dbReference type="Gene3D" id="3.40.50.410">
    <property type="entry name" value="von Willebrand factor, type A domain"/>
    <property type="match status" value="1"/>
</dbReference>
<feature type="region of interest" description="Disordered" evidence="1">
    <location>
        <begin position="438"/>
        <end position="459"/>
    </location>
</feature>
<dbReference type="STRING" id="430453.SAMN04487962_10639"/>
<feature type="compositionally biased region" description="Low complexity" evidence="1">
    <location>
        <begin position="527"/>
        <end position="544"/>
    </location>
</feature>
<sequence>MLLRKLLFTLTVVVALMLSPAYAQQGQDDSVRDIRVVVDISGSMKLNDPDNLRRPAVRLLAGLLPDGTGVGLWTFGREVNMLVPHGSLDDPLRNSLNEGSEKINSVAQRTNIGGAIETASDNWFAPGRSLRNTHLILLSDGKVDIAPSAARNNTERERILEQLVPQLASEGLTIHTIALSAEADLDLLGAIADHTGGVARVAGTADELSRIFADTLGQAVAANEVPLNNNRFSVDQGVEEFTALIFSSTAPAERQLTLVTPDGSAIASDESVDGVRWVREVGYDLITIDQPVAGEWQLEGTLGEGSRVTVVSDLKLEVEPLPARFEPGDTLEVRAFFTEDGERITDGDFLRVIEVRLTMTTEDGRQGTRKLSEGEPPVDGVYRDTIAQLQEPGQYQMELEADGGTFSRKYRQALTLTAPEGAAQETGRDVAEETVQQEAVQSEPAGATVPEPAVDGPIDLSQVEESTPVTEGETAEPKPVVNSDAAREGFSLTGLWPWIAGGASLFVALAVIAVFLLRRRRQAASAALADADPQPAAGADASAPEPETSADVDTRAAMEDEDEPMNEAPPMLDDDTDPVPEEALQSEPVGDAEISDAADDQAAAMEEPPVAEEIEPAEDREVSGPEPETLPEDGQEGAQDEPDLQEFAEPDMDSAKEASRADDPGLDEFDDSLLEDEDGDEFGLEDFDLSDIDDLPDLDAEEDEITRRQKPSQEEGKKDD</sequence>
<evidence type="ECO:0000256" key="1">
    <source>
        <dbReference type="SAM" id="MobiDB-lite"/>
    </source>
</evidence>